<dbReference type="GO" id="GO:0003868">
    <property type="term" value="F:4-hydroxyphenylpyruvate dioxygenase activity"/>
    <property type="evidence" value="ECO:0007669"/>
    <property type="project" value="InterPro"/>
</dbReference>
<comment type="cofactor">
    <cofactor evidence="12">
        <name>Fe cation</name>
        <dbReference type="ChEBI" id="CHEBI:24875"/>
    </cofactor>
    <text evidence="12">Binds 1 Fe cation per subunit.</text>
</comment>
<evidence type="ECO:0000256" key="7">
    <source>
        <dbReference type="ARBA" id="ARBA00022964"/>
    </source>
</evidence>
<dbReference type="GO" id="GO:0046872">
    <property type="term" value="F:metal ion binding"/>
    <property type="evidence" value="ECO:0007669"/>
    <property type="project" value="UniProtKB-KW"/>
</dbReference>
<dbReference type="InterPro" id="IPR041735">
    <property type="entry name" value="4OHPhenylPyrv_dOase_C"/>
</dbReference>
<organism evidence="14 15">
    <name type="scientific">Cephalotrichum gorgonifer</name>
    <dbReference type="NCBI Taxonomy" id="2041049"/>
    <lineage>
        <taxon>Eukaryota</taxon>
        <taxon>Fungi</taxon>
        <taxon>Dikarya</taxon>
        <taxon>Ascomycota</taxon>
        <taxon>Pezizomycotina</taxon>
        <taxon>Sordariomycetes</taxon>
        <taxon>Hypocreomycetidae</taxon>
        <taxon>Microascales</taxon>
        <taxon>Microascaceae</taxon>
        <taxon>Cephalotrichum</taxon>
    </lineage>
</organism>
<evidence type="ECO:0000313" key="14">
    <source>
        <dbReference type="EMBL" id="SPO03889.1"/>
    </source>
</evidence>
<dbReference type="Pfam" id="PF00903">
    <property type="entry name" value="Glyoxalase"/>
    <property type="match status" value="2"/>
</dbReference>
<dbReference type="FunFam" id="3.10.180.10:FF:000020">
    <property type="entry name" value="4-hydroxyphenylpyruvate dioxygenase"/>
    <property type="match status" value="1"/>
</dbReference>
<dbReference type="SUPFAM" id="SSF54593">
    <property type="entry name" value="Glyoxalase/Bleomycin resistance protein/Dihydroxybiphenyl dioxygenase"/>
    <property type="match status" value="1"/>
</dbReference>
<dbReference type="InterPro" id="IPR005956">
    <property type="entry name" value="4OHPhenylPyrv_dOase"/>
</dbReference>
<keyword evidence="15" id="KW-1185">Reference proteome</keyword>
<feature type="domain" description="VOC" evidence="13">
    <location>
        <begin position="38"/>
        <end position="186"/>
    </location>
</feature>
<evidence type="ECO:0000256" key="8">
    <source>
        <dbReference type="ARBA" id="ARBA00023002"/>
    </source>
</evidence>
<dbReference type="PIRSF" id="PIRSF009283">
    <property type="entry name" value="HPP_dOase"/>
    <property type="match status" value="1"/>
</dbReference>
<comment type="pathway">
    <text evidence="1">Amino-acid degradation; L-phenylalanine degradation; acetoacetate and fumarate from L-phenylalanine: step 3/6.</text>
</comment>
<evidence type="ECO:0000256" key="2">
    <source>
        <dbReference type="ARBA" id="ARBA00005877"/>
    </source>
</evidence>
<dbReference type="NCBIfam" id="TIGR01263">
    <property type="entry name" value="4HPPD"/>
    <property type="match status" value="1"/>
</dbReference>
<feature type="domain" description="VOC" evidence="13">
    <location>
        <begin position="216"/>
        <end position="376"/>
    </location>
</feature>
<evidence type="ECO:0000256" key="3">
    <source>
        <dbReference type="ARBA" id="ARBA00013222"/>
    </source>
</evidence>
<dbReference type="InterPro" id="IPR004360">
    <property type="entry name" value="Glyas_Fos-R_dOase_dom"/>
</dbReference>
<dbReference type="PROSITE" id="PS51819">
    <property type="entry name" value="VOC"/>
    <property type="match status" value="2"/>
</dbReference>
<name>A0AAE8N1T6_9PEZI</name>
<accession>A0AAE8N1T6</accession>
<gene>
    <name evidence="14" type="ORF">DNG_06572</name>
</gene>
<keyword evidence="7 14" id="KW-0223">Dioxygenase</keyword>
<keyword evidence="8" id="KW-0560">Oxidoreductase</keyword>
<dbReference type="EMBL" id="ONZQ02000009">
    <property type="protein sequence ID" value="SPO03889.1"/>
    <property type="molecule type" value="Genomic_DNA"/>
</dbReference>
<protein>
    <recommendedName>
        <fullName evidence="3 11">4-hydroxyphenylpyruvate dioxygenase</fullName>
    </recommendedName>
</protein>
<keyword evidence="10" id="KW-0585">Phenylalanine catabolism</keyword>
<dbReference type="Proteomes" id="UP001187682">
    <property type="component" value="Unassembled WGS sequence"/>
</dbReference>
<dbReference type="CDD" id="cd08342">
    <property type="entry name" value="HPPD_N_like"/>
    <property type="match status" value="1"/>
</dbReference>
<evidence type="ECO:0000256" key="10">
    <source>
        <dbReference type="ARBA" id="ARBA00023232"/>
    </source>
</evidence>
<sequence>MAPGAITDSPPQQRASVFPTDQRLPDFAVQPPVPNFRGYDHVTWWVGNAKQAAAYYTTLFGFKPIAYRGLETGSRYFASYIVGCGDVRFVFTSPLRSLRHLPDDEPISPEEAHLLQEIHDHLEKHGDAVKDVAFEVDNVEGVYNKAVESGAVSVQAPKAVRDDKHGEVVTAVIRTYGDTTHTLISRANYTGAFLPGYRVATEGGSTVEMPDVPLVRVDHCVGNQSWSEMVAACEFYERCLSFHRFWSVDDSQISTEFSALNSIVMSSPNNIVKMPINEPAPGKKRSQIEEYVTFNSGPGVQHIALLTNDIISAVAALRARGVEFIKVPSTYYETMRARLKTEKRNWELEEDFEVVEKLNILIDYDEQGYLLQLFTKPLMDRPTVFIEVIQRHSFEGFGAGNFKSLFEAIEREQDLRGNL</sequence>
<dbReference type="InterPro" id="IPR029068">
    <property type="entry name" value="Glyas_Bleomycin-R_OHBP_Dase"/>
</dbReference>
<dbReference type="CDD" id="cd07250">
    <property type="entry name" value="HPPD_C_like"/>
    <property type="match status" value="1"/>
</dbReference>
<keyword evidence="4 12" id="KW-0479">Metal-binding</keyword>
<dbReference type="FunFam" id="3.10.180.10:FF:000001">
    <property type="entry name" value="4-hydroxyphenylpyruvate dioxygenase"/>
    <property type="match status" value="1"/>
</dbReference>
<evidence type="ECO:0000313" key="15">
    <source>
        <dbReference type="Proteomes" id="UP001187682"/>
    </source>
</evidence>
<evidence type="ECO:0000256" key="12">
    <source>
        <dbReference type="PIRSR" id="PIRSR009283-1"/>
    </source>
</evidence>
<dbReference type="AlphaFoldDB" id="A0AAE8N1T6"/>
<evidence type="ECO:0000259" key="13">
    <source>
        <dbReference type="PROSITE" id="PS51819"/>
    </source>
</evidence>
<evidence type="ECO:0000256" key="1">
    <source>
        <dbReference type="ARBA" id="ARBA00005162"/>
    </source>
</evidence>
<feature type="binding site" evidence="12">
    <location>
        <position position="302"/>
    </location>
    <ligand>
        <name>Fe cation</name>
        <dbReference type="ChEBI" id="CHEBI:24875"/>
    </ligand>
</feature>
<keyword evidence="6" id="KW-0828">Tyrosine catabolism</keyword>
<comment type="caution">
    <text evidence="14">The sequence shown here is derived from an EMBL/GenBank/DDBJ whole genome shotgun (WGS) entry which is preliminary data.</text>
</comment>
<feature type="binding site" evidence="12">
    <location>
        <position position="219"/>
    </location>
    <ligand>
        <name>Fe cation</name>
        <dbReference type="ChEBI" id="CHEBI:24875"/>
    </ligand>
</feature>
<dbReference type="InterPro" id="IPR041736">
    <property type="entry name" value="4OHPhenylPyrv_dOase_N"/>
</dbReference>
<dbReference type="InterPro" id="IPR037523">
    <property type="entry name" value="VOC_core"/>
</dbReference>
<evidence type="ECO:0000256" key="11">
    <source>
        <dbReference type="PIRNR" id="PIRNR009283"/>
    </source>
</evidence>
<feature type="binding site" evidence="12">
    <location>
        <position position="387"/>
    </location>
    <ligand>
        <name>Fe cation</name>
        <dbReference type="ChEBI" id="CHEBI:24875"/>
    </ligand>
</feature>
<dbReference type="Gene3D" id="3.10.180.10">
    <property type="entry name" value="2,3-Dihydroxybiphenyl 1,2-Dioxygenase, domain 1"/>
    <property type="match status" value="2"/>
</dbReference>
<dbReference type="PANTHER" id="PTHR11959:SF1">
    <property type="entry name" value="4-HYDROXYPHENYLPYRUVATE DIOXYGENASE"/>
    <property type="match status" value="1"/>
</dbReference>
<dbReference type="GO" id="GO:0006572">
    <property type="term" value="P:L-tyrosine catabolic process"/>
    <property type="evidence" value="ECO:0007669"/>
    <property type="project" value="UniProtKB-KW"/>
</dbReference>
<evidence type="ECO:0000256" key="4">
    <source>
        <dbReference type="ARBA" id="ARBA00022723"/>
    </source>
</evidence>
<comment type="similarity">
    <text evidence="2 11">Belongs to the 4HPPD family.</text>
</comment>
<dbReference type="GO" id="GO:0006559">
    <property type="term" value="P:L-phenylalanine catabolic process"/>
    <property type="evidence" value="ECO:0007669"/>
    <property type="project" value="UniProtKB-KW"/>
</dbReference>
<evidence type="ECO:0000256" key="5">
    <source>
        <dbReference type="ARBA" id="ARBA00022737"/>
    </source>
</evidence>
<proteinExistence type="inferred from homology"/>
<keyword evidence="5" id="KW-0677">Repeat</keyword>
<keyword evidence="9 12" id="KW-0408">Iron</keyword>
<dbReference type="PANTHER" id="PTHR11959">
    <property type="entry name" value="4-HYDROXYPHENYLPYRUVATE DIOXYGENASE"/>
    <property type="match status" value="1"/>
</dbReference>
<evidence type="ECO:0000256" key="9">
    <source>
        <dbReference type="ARBA" id="ARBA00023004"/>
    </source>
</evidence>
<reference evidence="14" key="1">
    <citation type="submission" date="2018-03" db="EMBL/GenBank/DDBJ databases">
        <authorList>
            <person name="Guldener U."/>
        </authorList>
    </citation>
    <scope>NUCLEOTIDE SEQUENCE</scope>
</reference>
<evidence type="ECO:0000256" key="6">
    <source>
        <dbReference type="ARBA" id="ARBA00022878"/>
    </source>
</evidence>